<dbReference type="InterPro" id="IPR017827">
    <property type="entry name" value="HSQ_synthase_HpnC"/>
</dbReference>
<dbReference type="SFLD" id="SFLDG01212">
    <property type="entry name" value="Phytoene_synthase_like"/>
    <property type="match status" value="1"/>
</dbReference>
<dbReference type="eggNOG" id="COG1562">
    <property type="taxonomic scope" value="Bacteria"/>
</dbReference>
<accession>A5FUR5</accession>
<dbReference type="SFLD" id="SFLDS00005">
    <property type="entry name" value="Isoprenoid_Synthase_Type_I"/>
    <property type="match status" value="1"/>
</dbReference>
<keyword evidence="2" id="KW-1185">Reference proteome</keyword>
<organism evidence="1 2">
    <name type="scientific">Acidiphilium cryptum (strain JF-5)</name>
    <dbReference type="NCBI Taxonomy" id="349163"/>
    <lineage>
        <taxon>Bacteria</taxon>
        <taxon>Pseudomonadati</taxon>
        <taxon>Pseudomonadota</taxon>
        <taxon>Alphaproteobacteria</taxon>
        <taxon>Acetobacterales</taxon>
        <taxon>Acidocellaceae</taxon>
        <taxon>Acidiphilium</taxon>
    </lineage>
</organism>
<dbReference type="RefSeq" id="WP_007424606.1">
    <property type="nucleotide sequence ID" value="NC_009484.1"/>
</dbReference>
<evidence type="ECO:0000313" key="1">
    <source>
        <dbReference type="EMBL" id="ABQ29347.1"/>
    </source>
</evidence>
<dbReference type="STRING" id="349163.Acry_0119"/>
<dbReference type="SUPFAM" id="SSF48576">
    <property type="entry name" value="Terpenoid synthases"/>
    <property type="match status" value="1"/>
</dbReference>
<dbReference type="EMBL" id="CP000697">
    <property type="protein sequence ID" value="ABQ29347.1"/>
    <property type="molecule type" value="Genomic_DNA"/>
</dbReference>
<dbReference type="HOGENOM" id="CLU_037269_0_1_5"/>
<dbReference type="GO" id="GO:0004311">
    <property type="term" value="F:geranylgeranyl diphosphate synthase activity"/>
    <property type="evidence" value="ECO:0007669"/>
    <property type="project" value="InterPro"/>
</dbReference>
<dbReference type="KEGG" id="acr:Acry_0119"/>
<protein>
    <submittedName>
        <fullName evidence="1">Squalene/phytoene synthase</fullName>
    </submittedName>
</protein>
<proteinExistence type="predicted"/>
<dbReference type="PANTHER" id="PTHR31480">
    <property type="entry name" value="BIFUNCTIONAL LYCOPENE CYCLASE/PHYTOENE SYNTHASE"/>
    <property type="match status" value="1"/>
</dbReference>
<dbReference type="Pfam" id="PF00494">
    <property type="entry name" value="SQS_PSY"/>
    <property type="match status" value="1"/>
</dbReference>
<name>A5FUR5_ACICJ</name>
<dbReference type="NCBIfam" id="TIGR03464">
    <property type="entry name" value="HpnC"/>
    <property type="match status" value="1"/>
</dbReference>
<dbReference type="InterPro" id="IPR008949">
    <property type="entry name" value="Isoprenoid_synthase_dom_sf"/>
</dbReference>
<dbReference type="Proteomes" id="UP000000245">
    <property type="component" value="Chromosome"/>
</dbReference>
<dbReference type="AlphaFoldDB" id="A5FUR5"/>
<sequence length="278" mass="30575">MSAAASIEHASGKDRGDENFPVGSWLIRAGLRRHVHAYYAFARNADDIADHPDLAPAEKIARLDAMEAVLDGDDPTRSPSAARLRESLAETNVDPVHARELLVAFRQDATKTRYASWDELMRYCRYSAAPVGRYVLDLHGESRQSWPASDALCASLQVLNHLQDCAKDFDTLDRSYIPGDWLQAVGLGPDAVTAKATPPALRSVFDAMLKRTAELNAKAARLPGFVVARGLRVETAIIVGLARRLHRRLLREDPLAGRVKLRRNDAISAVLAGLPRLL</sequence>
<dbReference type="Gene3D" id="1.10.600.10">
    <property type="entry name" value="Farnesyl Diphosphate Synthase"/>
    <property type="match status" value="1"/>
</dbReference>
<evidence type="ECO:0000313" key="2">
    <source>
        <dbReference type="Proteomes" id="UP000000245"/>
    </source>
</evidence>
<dbReference type="SFLD" id="SFLDG01018">
    <property type="entry name" value="Squalene/Phytoene_Synthase_Lik"/>
    <property type="match status" value="1"/>
</dbReference>
<dbReference type="InterPro" id="IPR002060">
    <property type="entry name" value="Squ/phyt_synthse"/>
</dbReference>
<gene>
    <name evidence="1" type="ordered locus">Acry_0119</name>
</gene>
<reference evidence="1 2" key="1">
    <citation type="submission" date="2007-05" db="EMBL/GenBank/DDBJ databases">
        <title>Complete sequence of chromosome of Acidiphilium cryptum JF-5.</title>
        <authorList>
            <consortium name="US DOE Joint Genome Institute"/>
            <person name="Copeland A."/>
            <person name="Lucas S."/>
            <person name="Lapidus A."/>
            <person name="Barry K."/>
            <person name="Detter J.C."/>
            <person name="Glavina del Rio T."/>
            <person name="Hammon N."/>
            <person name="Israni S."/>
            <person name="Dalin E."/>
            <person name="Tice H."/>
            <person name="Pitluck S."/>
            <person name="Sims D."/>
            <person name="Brettin T."/>
            <person name="Bruce D."/>
            <person name="Han C."/>
            <person name="Schmutz J."/>
            <person name="Larimer F."/>
            <person name="Land M."/>
            <person name="Hauser L."/>
            <person name="Kyrpides N."/>
            <person name="Kim E."/>
            <person name="Magnuson T."/>
            <person name="Richardson P."/>
        </authorList>
    </citation>
    <scope>NUCLEOTIDE SEQUENCE [LARGE SCALE GENOMIC DNA]</scope>
    <source>
        <strain evidence="1 2">JF-5</strain>
    </source>
</reference>
<dbReference type="InterPro" id="IPR044843">
    <property type="entry name" value="Trans_IPPS_bact-type"/>
</dbReference>